<dbReference type="AlphaFoldDB" id="A0A8E1QZ72"/>
<evidence type="ECO:0000256" key="3">
    <source>
        <dbReference type="ARBA" id="ARBA00012865"/>
    </source>
</evidence>
<comment type="catalytic activity">
    <reaction evidence="1">
        <text>a beta-lactam + H2O = a substituted beta-amino acid</text>
        <dbReference type="Rhea" id="RHEA:20401"/>
        <dbReference type="ChEBI" id="CHEBI:15377"/>
        <dbReference type="ChEBI" id="CHEBI:35627"/>
        <dbReference type="ChEBI" id="CHEBI:140347"/>
        <dbReference type="EC" id="3.5.2.6"/>
    </reaction>
</comment>
<protein>
    <recommendedName>
        <fullName evidence="3">beta-lactamase</fullName>
        <ecNumber evidence="3">3.5.2.6</ecNumber>
    </recommendedName>
</protein>
<dbReference type="EMBL" id="LFQU01000002">
    <property type="protein sequence ID" value="KOO69570.1"/>
    <property type="molecule type" value="Genomic_DNA"/>
</dbReference>
<dbReference type="Proteomes" id="UP000036951">
    <property type="component" value="Unassembled WGS sequence"/>
</dbReference>
<dbReference type="PANTHER" id="PTHR35333:SF3">
    <property type="entry name" value="BETA-LACTAMASE-TYPE TRANSPEPTIDASE FOLD CONTAINING PROTEIN"/>
    <property type="match status" value="1"/>
</dbReference>
<dbReference type="Pfam" id="PF13354">
    <property type="entry name" value="Beta-lactamase2"/>
    <property type="match status" value="1"/>
</dbReference>
<evidence type="ECO:0000256" key="2">
    <source>
        <dbReference type="ARBA" id="ARBA00009009"/>
    </source>
</evidence>
<evidence type="ECO:0000313" key="5">
    <source>
        <dbReference type="EMBL" id="KOO69570.1"/>
    </source>
</evidence>
<dbReference type="InterPro" id="IPR045155">
    <property type="entry name" value="Beta-lactam_cat"/>
</dbReference>
<dbReference type="EC" id="3.5.2.6" evidence="3"/>
<sequence>MPQYEGQKKLAAIKKLAEGKDAEIGVAWMEGNAMHSMNNERLYPLMSVFKLHVAVALLKDMERRGAAVDTTLNITPEQMRKDTYSPLMKLHPDGRFSITLPQLIRYAIAESDNNAADILIAMAGGIDSVDREIHAMGIKDCHLSETEATMYEAPINSYANWSKPESVVWLLRKLYDGRLLSGEYDRCIKQALAATTTGADKIKAGLSQGMTLAHKTGTGFRMADGTKMADNDAGVVTMPDGRQVAIAILIKDSKMSDADNARLMAEITKIILGDERE</sequence>
<dbReference type="GO" id="GO:0030655">
    <property type="term" value="P:beta-lactam antibiotic catabolic process"/>
    <property type="evidence" value="ECO:0007669"/>
    <property type="project" value="InterPro"/>
</dbReference>
<proteinExistence type="inferred from homology"/>
<comment type="similarity">
    <text evidence="2">Belongs to the class-A beta-lactamase family.</text>
</comment>
<accession>A0A8E1QZ72</accession>
<dbReference type="Gene3D" id="3.40.710.10">
    <property type="entry name" value="DD-peptidase/beta-lactamase superfamily"/>
    <property type="match status" value="1"/>
</dbReference>
<reference evidence="5 6" key="1">
    <citation type="submission" date="2015-06" db="EMBL/GenBank/DDBJ databases">
        <title>Prevotella sp. 109, sp. nov., a novel member of the family Prevotellaceae isolated from human faeces.</title>
        <authorList>
            <person name="Shkoporov A.N."/>
            <person name="Chaplin A.V."/>
            <person name="Kafarskaia L.I."/>
            <person name="Efimov B.A."/>
        </authorList>
    </citation>
    <scope>NUCLEOTIDE SEQUENCE [LARGE SCALE GENOMIC DNA]</scope>
    <source>
        <strain evidence="5 6">109</strain>
    </source>
</reference>
<name>A0A8E1QZ72_9BACT</name>
<dbReference type="InterPro" id="IPR012338">
    <property type="entry name" value="Beta-lactam/transpept-like"/>
</dbReference>
<organism evidence="5 6">
    <name type="scientific">Xylanibacter rarus</name>
    <dbReference type="NCBI Taxonomy" id="1676614"/>
    <lineage>
        <taxon>Bacteria</taxon>
        <taxon>Pseudomonadati</taxon>
        <taxon>Bacteroidota</taxon>
        <taxon>Bacteroidia</taxon>
        <taxon>Bacteroidales</taxon>
        <taxon>Prevotellaceae</taxon>
        <taxon>Xylanibacter</taxon>
    </lineage>
</organism>
<keyword evidence="6" id="KW-1185">Reference proteome</keyword>
<evidence type="ECO:0000256" key="1">
    <source>
        <dbReference type="ARBA" id="ARBA00001526"/>
    </source>
</evidence>
<evidence type="ECO:0000313" key="6">
    <source>
        <dbReference type="Proteomes" id="UP000036951"/>
    </source>
</evidence>
<dbReference type="NCBIfam" id="NF033103">
    <property type="entry name" value="bla_class_A"/>
    <property type="match status" value="1"/>
</dbReference>
<dbReference type="GO" id="GO:0008800">
    <property type="term" value="F:beta-lactamase activity"/>
    <property type="evidence" value="ECO:0007669"/>
    <property type="project" value="UniProtKB-EC"/>
</dbReference>
<dbReference type="SUPFAM" id="SSF56601">
    <property type="entry name" value="beta-lactamase/transpeptidase-like"/>
    <property type="match status" value="1"/>
</dbReference>
<dbReference type="PANTHER" id="PTHR35333">
    <property type="entry name" value="BETA-LACTAMASE"/>
    <property type="match status" value="1"/>
</dbReference>
<feature type="domain" description="Beta-lactamase class A catalytic" evidence="4">
    <location>
        <begin position="33"/>
        <end position="249"/>
    </location>
</feature>
<dbReference type="InterPro" id="IPR000871">
    <property type="entry name" value="Beta-lactam_class-A"/>
</dbReference>
<gene>
    <name evidence="5" type="ORF">ACU52_02135</name>
</gene>
<comment type="caution">
    <text evidence="5">The sequence shown here is derived from an EMBL/GenBank/DDBJ whole genome shotgun (WGS) entry which is preliminary data.</text>
</comment>
<dbReference type="GO" id="GO:0046677">
    <property type="term" value="P:response to antibiotic"/>
    <property type="evidence" value="ECO:0007669"/>
    <property type="project" value="InterPro"/>
</dbReference>
<evidence type="ECO:0000259" key="4">
    <source>
        <dbReference type="Pfam" id="PF13354"/>
    </source>
</evidence>